<reference evidence="8 9" key="1">
    <citation type="journal article" date="2014" name="BMC Genomics">
        <title>Comparative genome sequencing reveals chemotype-specific gene clusters in the toxigenic black mold Stachybotrys.</title>
        <authorList>
            <person name="Semeiks J."/>
            <person name="Borek D."/>
            <person name="Otwinowski Z."/>
            <person name="Grishin N.V."/>
        </authorList>
    </citation>
    <scope>NUCLEOTIDE SEQUENCE [LARGE SCALE GENOMIC DNA]</scope>
    <source>
        <strain evidence="9">CBS 109288 / IBT 7711</strain>
    </source>
</reference>
<feature type="region of interest" description="Disordered" evidence="5">
    <location>
        <begin position="1"/>
        <end position="23"/>
    </location>
</feature>
<evidence type="ECO:0000256" key="2">
    <source>
        <dbReference type="ARBA" id="ARBA00023125"/>
    </source>
</evidence>
<keyword evidence="4" id="KW-0175">Coiled coil</keyword>
<dbReference type="CDD" id="cd00167">
    <property type="entry name" value="SANT"/>
    <property type="match status" value="2"/>
</dbReference>
<protein>
    <submittedName>
        <fullName evidence="8">Uncharacterized protein</fullName>
    </submittedName>
</protein>
<feature type="domain" description="Myb-like" evidence="6">
    <location>
        <begin position="484"/>
        <end position="533"/>
    </location>
</feature>
<feature type="compositionally biased region" description="Acidic residues" evidence="5">
    <location>
        <begin position="1"/>
        <end position="16"/>
    </location>
</feature>
<dbReference type="Gene3D" id="1.10.10.60">
    <property type="entry name" value="Homeodomain-like"/>
    <property type="match status" value="2"/>
</dbReference>
<dbReference type="PANTHER" id="PTHR46380">
    <property type="entry name" value="CYCLIN-D-BINDING MYB-LIKE TRANSCRIPTION FACTOR 1"/>
    <property type="match status" value="1"/>
</dbReference>
<feature type="compositionally biased region" description="Basic residues" evidence="5">
    <location>
        <begin position="323"/>
        <end position="334"/>
    </location>
</feature>
<keyword evidence="9" id="KW-1185">Reference proteome</keyword>
<feature type="coiled-coil region" evidence="4">
    <location>
        <begin position="419"/>
        <end position="446"/>
    </location>
</feature>
<evidence type="ECO:0000256" key="5">
    <source>
        <dbReference type="SAM" id="MobiDB-lite"/>
    </source>
</evidence>
<evidence type="ECO:0000256" key="4">
    <source>
        <dbReference type="SAM" id="Coils"/>
    </source>
</evidence>
<dbReference type="GO" id="GO:0005634">
    <property type="term" value="C:nucleus"/>
    <property type="evidence" value="ECO:0007669"/>
    <property type="project" value="UniProtKB-SubCell"/>
</dbReference>
<feature type="compositionally biased region" description="Basic residues" evidence="5">
    <location>
        <begin position="361"/>
        <end position="381"/>
    </location>
</feature>
<feature type="compositionally biased region" description="Acidic residues" evidence="5">
    <location>
        <begin position="766"/>
        <end position="786"/>
    </location>
</feature>
<sequence length="914" mass="100317">MDELDDFDAMPDDGGMDTDFGALPIFDSTAYSSQLDGLPVQAPEAVMDEVPSSAHSKKSKRSKKDKKKKKRSKSKGGAASSDAVDGSDAPMAVDRDVIDEEEEPAEEPQDAEPLAMEQGTLAPATNSKKKRKLSDGADGKRRKKRRANKEAENAAEATASASLDDDKGEGPVAESPAFEDAQETLDQQSPSAARAGRSRNANHVLAEPDNATADADEMEVDTANEAAADPAHTEDVGLNHDNVGRDDIPIDRDYGSIALEAWNERREPQNELARVESAIQQEAAPNADMGDQSQYPEPDAGGYEASTLPQESGSKEEIPSSSKKARSTRAKKAKPTYYEQSPEPEGDAEDLPSPGAMSPRPRNRKKPASKGSRPKKAKVQKLSKSMRGASGDEAEDDEPQGRRNRMSGYTQGRFTDAELERIRKAVENFRSENDLTQQEVNEMIQAPGGTTAGDSHAQLWVGIFAECPDRHRQKVINITRKKFHNFVARGTWTPEQDAELTELTQVHGTKWSKIAGIINRHPEDVRDRYRNYIVCGDAQRKDAWNEDEEARLTNYVIEAMVYLEEMRQKEPNNVILQRTDEELIDWQSISEKMDRTRSRLQCITKWKSLNLKTHAKDKLESQDPQSTITFRLEKARRQIKDMPDEEKYRMLLAIAGSSAASEKKISWQKLLDKPFRAKWHRSTQMLLWKRLKETIPEYEKLPVKDCAQTLVDHYNRTGGELPDVVTGPFDNEEERAYVEGMSASGGASGTQPGNRPGSRGNKSSEFVEDSGPEDEPGEDQTAELDPEQNVVEQGPVANGNGVPEAMMQDVVDDITIDPALTAPMSAAKSSPAKPAPSGDYDFQGQPGLESALAGDAMADDNVEEQIRGQALAQDAEATEDEGNGEGPGIAASPSVMDDMEDLPAKLPSQAVGTE</sequence>
<dbReference type="GO" id="GO:0000976">
    <property type="term" value="F:transcription cis-regulatory region binding"/>
    <property type="evidence" value="ECO:0007669"/>
    <property type="project" value="TreeGrafter"/>
</dbReference>
<proteinExistence type="predicted"/>
<dbReference type="InterPro" id="IPR009057">
    <property type="entry name" value="Homeodomain-like_sf"/>
</dbReference>
<feature type="compositionally biased region" description="Basic residues" evidence="5">
    <location>
        <begin position="55"/>
        <end position="74"/>
    </location>
</feature>
<feature type="domain" description="HTH myb-type" evidence="7">
    <location>
        <begin position="484"/>
        <end position="537"/>
    </location>
</feature>
<feature type="compositionally biased region" description="Low complexity" evidence="5">
    <location>
        <begin position="189"/>
        <end position="199"/>
    </location>
</feature>
<evidence type="ECO:0000256" key="1">
    <source>
        <dbReference type="ARBA" id="ARBA00004123"/>
    </source>
</evidence>
<organism evidence="8 9">
    <name type="scientific">Stachybotrys chartarum (strain CBS 109288 / IBT 7711)</name>
    <name type="common">Toxic black mold</name>
    <name type="synonym">Stilbospora chartarum</name>
    <dbReference type="NCBI Taxonomy" id="1280523"/>
    <lineage>
        <taxon>Eukaryota</taxon>
        <taxon>Fungi</taxon>
        <taxon>Dikarya</taxon>
        <taxon>Ascomycota</taxon>
        <taxon>Pezizomycotina</taxon>
        <taxon>Sordariomycetes</taxon>
        <taxon>Hypocreomycetidae</taxon>
        <taxon>Hypocreales</taxon>
        <taxon>Stachybotryaceae</taxon>
        <taxon>Stachybotrys</taxon>
    </lineage>
</organism>
<name>A0A084ART4_STACB</name>
<dbReference type="InterPro" id="IPR017930">
    <property type="entry name" value="Myb_dom"/>
</dbReference>
<dbReference type="EMBL" id="KL648593">
    <property type="protein sequence ID" value="KEY68013.1"/>
    <property type="molecule type" value="Genomic_DNA"/>
</dbReference>
<dbReference type="InterPro" id="IPR051651">
    <property type="entry name" value="DMTF1_DNA-bind_reg"/>
</dbReference>
<dbReference type="Proteomes" id="UP000028045">
    <property type="component" value="Unassembled WGS sequence"/>
</dbReference>
<feature type="region of interest" description="Disordered" evidence="5">
    <location>
        <begin position="42"/>
        <end position="250"/>
    </location>
</feature>
<dbReference type="PROSITE" id="PS51294">
    <property type="entry name" value="HTH_MYB"/>
    <property type="match status" value="1"/>
</dbReference>
<dbReference type="AlphaFoldDB" id="A0A084ART4"/>
<dbReference type="SMART" id="SM00717">
    <property type="entry name" value="SANT"/>
    <property type="match status" value="2"/>
</dbReference>
<evidence type="ECO:0000259" key="6">
    <source>
        <dbReference type="PROSITE" id="PS50090"/>
    </source>
</evidence>
<keyword evidence="3" id="KW-0539">Nucleus</keyword>
<dbReference type="GO" id="GO:0003700">
    <property type="term" value="F:DNA-binding transcription factor activity"/>
    <property type="evidence" value="ECO:0007669"/>
    <property type="project" value="TreeGrafter"/>
</dbReference>
<gene>
    <name evidence="8" type="ORF">S7711_08372</name>
</gene>
<evidence type="ECO:0000313" key="8">
    <source>
        <dbReference type="EMBL" id="KEY68013.1"/>
    </source>
</evidence>
<evidence type="ECO:0000313" key="9">
    <source>
        <dbReference type="Proteomes" id="UP000028045"/>
    </source>
</evidence>
<feature type="compositionally biased region" description="Low complexity" evidence="5">
    <location>
        <begin position="822"/>
        <end position="837"/>
    </location>
</feature>
<dbReference type="InterPro" id="IPR001005">
    <property type="entry name" value="SANT/Myb"/>
</dbReference>
<keyword evidence="2" id="KW-0238">DNA-binding</keyword>
<dbReference type="HOGENOM" id="CLU_014333_0_0_1"/>
<evidence type="ECO:0000259" key="7">
    <source>
        <dbReference type="PROSITE" id="PS51294"/>
    </source>
</evidence>
<feature type="domain" description="Myb-like" evidence="6">
    <location>
        <begin position="536"/>
        <end position="610"/>
    </location>
</feature>
<feature type="region of interest" description="Disordered" evidence="5">
    <location>
        <begin position="742"/>
        <end position="914"/>
    </location>
</feature>
<dbReference type="SUPFAM" id="SSF46689">
    <property type="entry name" value="Homeodomain-like"/>
    <property type="match status" value="1"/>
</dbReference>
<evidence type="ECO:0000256" key="3">
    <source>
        <dbReference type="ARBA" id="ARBA00023242"/>
    </source>
</evidence>
<feature type="compositionally biased region" description="Acidic residues" evidence="5">
    <location>
        <begin position="97"/>
        <end position="110"/>
    </location>
</feature>
<dbReference type="PROSITE" id="PS50090">
    <property type="entry name" value="MYB_LIKE"/>
    <property type="match status" value="2"/>
</dbReference>
<dbReference type="OrthoDB" id="39591at2759"/>
<feature type="compositionally biased region" description="Low complexity" evidence="5">
    <location>
        <begin position="75"/>
        <end position="89"/>
    </location>
</feature>
<dbReference type="Pfam" id="PF13921">
    <property type="entry name" value="Myb_DNA-bind_6"/>
    <property type="match status" value="1"/>
</dbReference>
<accession>A0A084ART4</accession>
<dbReference type="PANTHER" id="PTHR46380:SF2">
    <property type="entry name" value="CYCLIN-D-BINDING MYB-LIKE TRANSCRIPTION FACTOR 1"/>
    <property type="match status" value="1"/>
</dbReference>
<feature type="compositionally biased region" description="Basic and acidic residues" evidence="5">
    <location>
        <begin position="231"/>
        <end position="250"/>
    </location>
</feature>
<comment type="subcellular location">
    <subcellularLocation>
        <location evidence="1">Nucleus</location>
    </subcellularLocation>
</comment>
<feature type="region of interest" description="Disordered" evidence="5">
    <location>
        <begin position="264"/>
        <end position="415"/>
    </location>
</feature>